<dbReference type="InterPro" id="IPR036047">
    <property type="entry name" value="F-box-like_dom_sf"/>
</dbReference>
<dbReference type="OrthoDB" id="2095648at2759"/>
<dbReference type="PANTHER" id="PTHR38926:SF5">
    <property type="entry name" value="F-BOX AND LEUCINE-RICH REPEAT PROTEIN 6"/>
    <property type="match status" value="1"/>
</dbReference>
<dbReference type="InterPro" id="IPR032675">
    <property type="entry name" value="LRR_dom_sf"/>
</dbReference>
<dbReference type="RefSeq" id="XP_025356715.1">
    <property type="nucleotide sequence ID" value="XM_025502520.1"/>
</dbReference>
<dbReference type="Pfam" id="PF12937">
    <property type="entry name" value="F-box-like"/>
    <property type="match status" value="1"/>
</dbReference>
<dbReference type="AlphaFoldDB" id="A0A316VJD7"/>
<dbReference type="InParanoid" id="A0A316VJD7"/>
<name>A0A316VJD7_9BASI</name>
<keyword evidence="3" id="KW-1185">Reference proteome</keyword>
<dbReference type="SMART" id="SM00256">
    <property type="entry name" value="FBOX"/>
    <property type="match status" value="1"/>
</dbReference>
<organism evidence="2 3">
    <name type="scientific">Meira miltonrushii</name>
    <dbReference type="NCBI Taxonomy" id="1280837"/>
    <lineage>
        <taxon>Eukaryota</taxon>
        <taxon>Fungi</taxon>
        <taxon>Dikarya</taxon>
        <taxon>Basidiomycota</taxon>
        <taxon>Ustilaginomycotina</taxon>
        <taxon>Exobasidiomycetes</taxon>
        <taxon>Exobasidiales</taxon>
        <taxon>Brachybasidiaceae</taxon>
        <taxon>Meira</taxon>
    </lineage>
</organism>
<evidence type="ECO:0000313" key="2">
    <source>
        <dbReference type="EMBL" id="PWN36413.1"/>
    </source>
</evidence>
<dbReference type="Proteomes" id="UP000245771">
    <property type="component" value="Unassembled WGS sequence"/>
</dbReference>
<evidence type="ECO:0000313" key="3">
    <source>
        <dbReference type="Proteomes" id="UP000245771"/>
    </source>
</evidence>
<dbReference type="SUPFAM" id="SSF81383">
    <property type="entry name" value="F-box domain"/>
    <property type="match status" value="1"/>
</dbReference>
<gene>
    <name evidence="2" type="ORF">FA14DRAFT_54982</name>
</gene>
<sequence>MLTRSRSKQKQPVDFVNNLPPEILVNILSHFTVLELAKVQRTCKAWYKVAQNTPSLWRKSGPFFFRVPFYSGTYFQGVKALSKLSAGNLDEIRATFSDEAVAIAGMKAFLENIPALNPTSLYIGGLGRSCLDLFLLIGRCKSLRVLNLYFELDPSEANNYTFKNHPMTGGNLESLTLNEISLSMWQKNEACMSVSSSIKRLSLDLTDDLDGVVHLDMVHTFDFLYHCRQSIEYLHFSFVDCSLFFNDFLDERTGLHKELVFPNLTKLLFKIDFVVDDDDDNPLPDDREEPFHQFNCPQVEELRLPHEYFLKLFDSAESIKTVELDWKVDNLADAFQRFPNIEKLKATLSSQEILPILIDQVPSQLKHLDLSLSAGMPDDELLCFIQLVRKYGAKQEGRNFTLLQEGATEFCFISIVIEDHRVCFFDDKARYTRLSMCKESFVEIFTSLRREFSGYY</sequence>
<accession>A0A316VJD7</accession>
<evidence type="ECO:0000259" key="1">
    <source>
        <dbReference type="PROSITE" id="PS50181"/>
    </source>
</evidence>
<dbReference type="PROSITE" id="PS50181">
    <property type="entry name" value="FBOX"/>
    <property type="match status" value="1"/>
</dbReference>
<dbReference type="InterPro" id="IPR001810">
    <property type="entry name" value="F-box_dom"/>
</dbReference>
<dbReference type="EMBL" id="KZ819603">
    <property type="protein sequence ID" value="PWN36413.1"/>
    <property type="molecule type" value="Genomic_DNA"/>
</dbReference>
<dbReference type="SUPFAM" id="SSF52047">
    <property type="entry name" value="RNI-like"/>
    <property type="match status" value="1"/>
</dbReference>
<dbReference type="PANTHER" id="PTHR38926">
    <property type="entry name" value="F-BOX DOMAIN CONTAINING PROTEIN, EXPRESSED"/>
    <property type="match status" value="1"/>
</dbReference>
<protein>
    <recommendedName>
        <fullName evidence="1">F-box domain-containing protein</fullName>
    </recommendedName>
</protein>
<proteinExistence type="predicted"/>
<feature type="domain" description="F-box" evidence="1">
    <location>
        <begin position="13"/>
        <end position="60"/>
    </location>
</feature>
<reference evidence="2 3" key="1">
    <citation type="journal article" date="2018" name="Mol. Biol. Evol.">
        <title>Broad Genomic Sampling Reveals a Smut Pathogenic Ancestry of the Fungal Clade Ustilaginomycotina.</title>
        <authorList>
            <person name="Kijpornyongpan T."/>
            <person name="Mondo S.J."/>
            <person name="Barry K."/>
            <person name="Sandor L."/>
            <person name="Lee J."/>
            <person name="Lipzen A."/>
            <person name="Pangilinan J."/>
            <person name="LaButti K."/>
            <person name="Hainaut M."/>
            <person name="Henrissat B."/>
            <person name="Grigoriev I.V."/>
            <person name="Spatafora J.W."/>
            <person name="Aime M.C."/>
        </authorList>
    </citation>
    <scope>NUCLEOTIDE SEQUENCE [LARGE SCALE GENOMIC DNA]</scope>
    <source>
        <strain evidence="2 3">MCA 3882</strain>
    </source>
</reference>
<dbReference type="GeneID" id="37024301"/>
<dbReference type="Gene3D" id="1.20.1280.50">
    <property type="match status" value="1"/>
</dbReference>
<dbReference type="Gene3D" id="3.80.10.10">
    <property type="entry name" value="Ribonuclease Inhibitor"/>
    <property type="match status" value="1"/>
</dbReference>